<evidence type="ECO:0000313" key="2">
    <source>
        <dbReference type="Proteomes" id="UP000295807"/>
    </source>
</evidence>
<gene>
    <name evidence="1" type="ORF">EDD80_101429</name>
</gene>
<dbReference type="Proteomes" id="UP000295807">
    <property type="component" value="Unassembled WGS sequence"/>
</dbReference>
<sequence length="407" mass="43825">MQKIAIALISAGLLLGACSEDDTTENPVTGEGQFILAVSPVASTGVADYLLTAENLETGTISTAGNGIEQDGTFRYYVTHNNRFFSMLYGQGNPGAVTAYELNRLGRLEKVTNFQTETVQAFAPVNDDILLIKVPRSGGEEALWYRVDSEQLLIADEGQTNIVKLAGNGERAHFTWITQVGDKVFAPYMSIKGCCGDTFGTSYPDSAWVAVYSYPDMQLETVIKDDRTSYIGRYFENGLALVENGDVYAFSSSVATNGEDLTSTKPSAITRISAGTTEFDQSYYFNIEEASGGSNITSWTYVGNGNVIALLTSPAEKGGYVQGKRLAAINLQNKTFKWISGMPEVSEIESVTSNNYTPKDGKTAYIGLTLTDGISYVYKADAIAGTATQGLKVEGGTLTAISRLENN</sequence>
<dbReference type="EMBL" id="SMAD01000001">
    <property type="protein sequence ID" value="TCS90230.1"/>
    <property type="molecule type" value="Genomic_DNA"/>
</dbReference>
<dbReference type="PROSITE" id="PS51257">
    <property type="entry name" value="PROKAR_LIPOPROTEIN"/>
    <property type="match status" value="1"/>
</dbReference>
<accession>A0A4R3L009</accession>
<dbReference type="Pfam" id="PF14298">
    <property type="entry name" value="DUF4374"/>
    <property type="match status" value="2"/>
</dbReference>
<evidence type="ECO:0000313" key="1">
    <source>
        <dbReference type="EMBL" id="TCS90230.1"/>
    </source>
</evidence>
<keyword evidence="2" id="KW-1185">Reference proteome</keyword>
<protein>
    <submittedName>
        <fullName evidence="1">Uncharacterized protein DUF4374</fullName>
    </submittedName>
</protein>
<dbReference type="AlphaFoldDB" id="A0A4R3L009"/>
<dbReference type="InterPro" id="IPR025401">
    <property type="entry name" value="DUF4374"/>
</dbReference>
<comment type="caution">
    <text evidence="1">The sequence shown here is derived from an EMBL/GenBank/DDBJ whole genome shotgun (WGS) entry which is preliminary data.</text>
</comment>
<organism evidence="1 2">
    <name type="scientific">Anseongella ginsenosidimutans</name>
    <dbReference type="NCBI Taxonomy" id="496056"/>
    <lineage>
        <taxon>Bacteria</taxon>
        <taxon>Pseudomonadati</taxon>
        <taxon>Bacteroidota</taxon>
        <taxon>Sphingobacteriia</taxon>
        <taxon>Sphingobacteriales</taxon>
        <taxon>Sphingobacteriaceae</taxon>
        <taxon>Anseongella</taxon>
    </lineage>
</organism>
<reference evidence="1 2" key="1">
    <citation type="submission" date="2019-03" db="EMBL/GenBank/DDBJ databases">
        <title>Genomic Encyclopedia of Type Strains, Phase IV (KMG-IV): sequencing the most valuable type-strain genomes for metagenomic binning, comparative biology and taxonomic classification.</title>
        <authorList>
            <person name="Goeker M."/>
        </authorList>
    </citation>
    <scope>NUCLEOTIDE SEQUENCE [LARGE SCALE GENOMIC DNA]</scope>
    <source>
        <strain evidence="1 2">DSM 21100</strain>
    </source>
</reference>
<name>A0A4R3L009_9SPHI</name>
<proteinExistence type="predicted"/>